<evidence type="ECO:0000256" key="2">
    <source>
        <dbReference type="ARBA" id="ARBA00007430"/>
    </source>
</evidence>
<evidence type="ECO:0000256" key="4">
    <source>
        <dbReference type="ARBA" id="ARBA00022692"/>
    </source>
</evidence>
<organism evidence="8 9">
    <name type="scientific">Colletotrichum gloeosporioides (strain Cg-14)</name>
    <name type="common">Anthracnose fungus</name>
    <name type="synonym">Glomerella cingulata</name>
    <dbReference type="NCBI Taxonomy" id="1237896"/>
    <lineage>
        <taxon>Eukaryota</taxon>
        <taxon>Fungi</taxon>
        <taxon>Dikarya</taxon>
        <taxon>Ascomycota</taxon>
        <taxon>Pezizomycotina</taxon>
        <taxon>Sordariomycetes</taxon>
        <taxon>Hypocreomycetidae</taxon>
        <taxon>Glomerellales</taxon>
        <taxon>Glomerellaceae</taxon>
        <taxon>Colletotrichum</taxon>
        <taxon>Colletotrichum gloeosporioides species complex</taxon>
    </lineage>
</organism>
<dbReference type="AlphaFoldDB" id="T0LDQ5"/>
<comment type="subcellular location">
    <subcellularLocation>
        <location evidence="1">Cell membrane</location>
        <topology evidence="1">Multi-pass membrane protein</topology>
    </subcellularLocation>
</comment>
<dbReference type="GO" id="GO:0005886">
    <property type="term" value="C:plasma membrane"/>
    <property type="evidence" value="ECO:0007669"/>
    <property type="project" value="UniProtKB-SubCell"/>
</dbReference>
<reference evidence="9" key="1">
    <citation type="journal article" date="2013" name="Mol. Plant Microbe Interact.">
        <title>Global aspects of pacC regulation of pathogenicity genes in Colletotrichum gloeosporioides as revealed by transcriptome analysis.</title>
        <authorList>
            <person name="Alkan N."/>
            <person name="Meng X."/>
            <person name="Friedlander G."/>
            <person name="Reuveni E."/>
            <person name="Sukno S."/>
            <person name="Sherman A."/>
            <person name="Thon M."/>
            <person name="Fluhr R."/>
            <person name="Prusky D."/>
        </authorList>
    </citation>
    <scope>NUCLEOTIDE SEQUENCE [LARGE SCALE GENOMIC DNA]</scope>
    <source>
        <strain evidence="9">Cg-14</strain>
    </source>
</reference>
<evidence type="ECO:0000256" key="1">
    <source>
        <dbReference type="ARBA" id="ARBA00004651"/>
    </source>
</evidence>
<evidence type="ECO:0000313" key="8">
    <source>
        <dbReference type="EMBL" id="EQB49906.1"/>
    </source>
</evidence>
<proteinExistence type="inferred from homology"/>
<name>T0LDQ5_COLGC</name>
<keyword evidence="3" id="KW-1003">Cell membrane</keyword>
<feature type="transmembrane region" description="Helical" evidence="7">
    <location>
        <begin position="78"/>
        <end position="96"/>
    </location>
</feature>
<evidence type="ECO:0000256" key="5">
    <source>
        <dbReference type="ARBA" id="ARBA00022989"/>
    </source>
</evidence>
<dbReference type="InterPro" id="IPR050833">
    <property type="entry name" value="Poly_Biosynth_Transport"/>
</dbReference>
<gene>
    <name evidence="8" type="ORF">CGLO_10713</name>
</gene>
<comment type="similarity">
    <text evidence="2">Belongs to the polysaccharide synthase family.</text>
</comment>
<evidence type="ECO:0000256" key="7">
    <source>
        <dbReference type="SAM" id="Phobius"/>
    </source>
</evidence>
<accession>T0LDQ5</accession>
<evidence type="ECO:0000256" key="6">
    <source>
        <dbReference type="ARBA" id="ARBA00023136"/>
    </source>
</evidence>
<keyword evidence="4 7" id="KW-0812">Transmembrane</keyword>
<dbReference type="PANTHER" id="PTHR30250">
    <property type="entry name" value="PST FAMILY PREDICTED COLANIC ACID TRANSPORTER"/>
    <property type="match status" value="1"/>
</dbReference>
<sequence length="106" mass="12041">MSLKEFGLVGMITTVTIFTQILLDLGIGAAIIQKEQTTERQLSTLYWINLLTGIILFCLLILLSPMIAAFYNRPELEGLLKLLSIMFLIAPIGQQYQYMMQKRLSL</sequence>
<dbReference type="Pfam" id="PF13440">
    <property type="entry name" value="Polysacc_synt_3"/>
    <property type="match status" value="1"/>
</dbReference>
<protein>
    <submittedName>
        <fullName evidence="8">Uncharacterized protein</fullName>
    </submittedName>
</protein>
<feature type="transmembrane region" description="Helical" evidence="7">
    <location>
        <begin position="6"/>
        <end position="32"/>
    </location>
</feature>
<feature type="transmembrane region" description="Helical" evidence="7">
    <location>
        <begin position="44"/>
        <end position="72"/>
    </location>
</feature>
<dbReference type="Proteomes" id="UP000015530">
    <property type="component" value="Unassembled WGS sequence"/>
</dbReference>
<dbReference type="EMBL" id="AMYD01002199">
    <property type="protein sequence ID" value="EQB49906.1"/>
    <property type="molecule type" value="Genomic_DNA"/>
</dbReference>
<keyword evidence="5 7" id="KW-1133">Transmembrane helix</keyword>
<comment type="caution">
    <text evidence="8">The sequence shown here is derived from an EMBL/GenBank/DDBJ whole genome shotgun (WGS) entry which is preliminary data.</text>
</comment>
<evidence type="ECO:0000313" key="9">
    <source>
        <dbReference type="Proteomes" id="UP000015530"/>
    </source>
</evidence>
<dbReference type="PANTHER" id="PTHR30250:SF10">
    <property type="entry name" value="LIPOPOLYSACCHARIDE BIOSYNTHESIS PROTEIN WZXC"/>
    <property type="match status" value="1"/>
</dbReference>
<keyword evidence="6 7" id="KW-0472">Membrane</keyword>
<evidence type="ECO:0000256" key="3">
    <source>
        <dbReference type="ARBA" id="ARBA00022475"/>
    </source>
</evidence>
<dbReference type="HOGENOM" id="CLU_2223077_0_0_1"/>